<evidence type="ECO:0000256" key="3">
    <source>
        <dbReference type="ARBA" id="ARBA00023319"/>
    </source>
</evidence>
<dbReference type="Ensembl" id="ENSNBRT00000005833.1">
    <property type="protein sequence ID" value="ENSNBRP00000005664.1"/>
    <property type="gene ID" value="ENSNBRG00000004477.1"/>
</dbReference>
<evidence type="ECO:0000256" key="2">
    <source>
        <dbReference type="ARBA" id="ARBA00023136"/>
    </source>
</evidence>
<keyword evidence="4" id="KW-1133">Transmembrane helix</keyword>
<dbReference type="Proteomes" id="UP000261580">
    <property type="component" value="Unassembled WGS sequence"/>
</dbReference>
<keyword evidence="4" id="KW-0812">Transmembrane</keyword>
<feature type="domain" description="Ig-like" evidence="6">
    <location>
        <begin position="22"/>
        <end position="131"/>
    </location>
</feature>
<evidence type="ECO:0000313" key="8">
    <source>
        <dbReference type="Proteomes" id="UP000261580"/>
    </source>
</evidence>
<dbReference type="GO" id="GO:0009897">
    <property type="term" value="C:external side of plasma membrane"/>
    <property type="evidence" value="ECO:0007669"/>
    <property type="project" value="TreeGrafter"/>
</dbReference>
<proteinExistence type="predicted"/>
<dbReference type="Pfam" id="PF07686">
    <property type="entry name" value="V-set"/>
    <property type="match status" value="1"/>
</dbReference>
<dbReference type="GO" id="GO:0005102">
    <property type="term" value="F:signaling receptor binding"/>
    <property type="evidence" value="ECO:0007669"/>
    <property type="project" value="TreeGrafter"/>
</dbReference>
<reference evidence="7" key="1">
    <citation type="submission" date="2025-08" db="UniProtKB">
        <authorList>
            <consortium name="Ensembl"/>
        </authorList>
    </citation>
    <scope>IDENTIFICATION</scope>
</reference>
<dbReference type="GO" id="GO:0050852">
    <property type="term" value="P:T cell receptor signaling pathway"/>
    <property type="evidence" value="ECO:0007669"/>
    <property type="project" value="TreeGrafter"/>
</dbReference>
<dbReference type="InterPro" id="IPR007110">
    <property type="entry name" value="Ig-like_dom"/>
</dbReference>
<evidence type="ECO:0000256" key="5">
    <source>
        <dbReference type="SAM" id="SignalP"/>
    </source>
</evidence>
<keyword evidence="8" id="KW-1185">Reference proteome</keyword>
<dbReference type="PANTHER" id="PTHR24100">
    <property type="entry name" value="BUTYROPHILIN"/>
    <property type="match status" value="1"/>
</dbReference>
<evidence type="ECO:0000256" key="1">
    <source>
        <dbReference type="ARBA" id="ARBA00004370"/>
    </source>
</evidence>
<keyword evidence="2 4" id="KW-0472">Membrane</keyword>
<dbReference type="Gene3D" id="2.60.40.10">
    <property type="entry name" value="Immunoglobulins"/>
    <property type="match status" value="1"/>
</dbReference>
<feature type="transmembrane region" description="Helical" evidence="4">
    <location>
        <begin position="165"/>
        <end position="185"/>
    </location>
</feature>
<sequence>QWSIENMATLSWLSLWLLMCAPILSLSLVSKADTYVTAICGQDVVLRCQNTTASPITPMEWKKLVLSDYRLYFFSHQRCSDNYQRATFGGRVELLDQSLRDGNVSVLLRNVSPADTGLHTCLMITRNATINKSCKVFERRINLTVSECTKAPSSHSPQARGRPGIIASLILLLTVIAMLCGVVWIHKKKKHKTPDGETCSNV</sequence>
<dbReference type="GeneTree" id="ENSGT01150000287575"/>
<evidence type="ECO:0000256" key="4">
    <source>
        <dbReference type="SAM" id="Phobius"/>
    </source>
</evidence>
<dbReference type="PROSITE" id="PS50835">
    <property type="entry name" value="IG_LIKE"/>
    <property type="match status" value="1"/>
</dbReference>
<name>A0A3Q4MAI4_NEOBR</name>
<keyword evidence="3" id="KW-0393">Immunoglobulin domain</keyword>
<feature type="chain" id="PRO_5018643576" description="Ig-like domain-containing protein" evidence="5">
    <location>
        <begin position="26"/>
        <end position="202"/>
    </location>
</feature>
<dbReference type="InterPro" id="IPR013783">
    <property type="entry name" value="Ig-like_fold"/>
</dbReference>
<dbReference type="STRING" id="32507.ENSNBRP00000005664"/>
<dbReference type="OMA" id="VVWIRAN"/>
<feature type="signal peptide" evidence="5">
    <location>
        <begin position="1"/>
        <end position="25"/>
    </location>
</feature>
<accession>A0A3Q4MAI4</accession>
<dbReference type="InterPro" id="IPR036179">
    <property type="entry name" value="Ig-like_dom_sf"/>
</dbReference>
<comment type="subcellular location">
    <subcellularLocation>
        <location evidence="1">Membrane</location>
    </subcellularLocation>
</comment>
<keyword evidence="5" id="KW-0732">Signal</keyword>
<dbReference type="InterPro" id="IPR013106">
    <property type="entry name" value="Ig_V-set"/>
</dbReference>
<organism evidence="7 8">
    <name type="scientific">Neolamprologus brichardi</name>
    <name type="common">Fairy cichlid</name>
    <name type="synonym">Lamprologus brichardi</name>
    <dbReference type="NCBI Taxonomy" id="32507"/>
    <lineage>
        <taxon>Eukaryota</taxon>
        <taxon>Metazoa</taxon>
        <taxon>Chordata</taxon>
        <taxon>Craniata</taxon>
        <taxon>Vertebrata</taxon>
        <taxon>Euteleostomi</taxon>
        <taxon>Actinopterygii</taxon>
        <taxon>Neopterygii</taxon>
        <taxon>Teleostei</taxon>
        <taxon>Neoteleostei</taxon>
        <taxon>Acanthomorphata</taxon>
        <taxon>Ovalentaria</taxon>
        <taxon>Cichlomorphae</taxon>
        <taxon>Cichliformes</taxon>
        <taxon>Cichlidae</taxon>
        <taxon>African cichlids</taxon>
        <taxon>Pseudocrenilabrinae</taxon>
        <taxon>Lamprologini</taxon>
        <taxon>Neolamprologus</taxon>
    </lineage>
</organism>
<dbReference type="AlphaFoldDB" id="A0A3Q4MAI4"/>
<dbReference type="SUPFAM" id="SSF48726">
    <property type="entry name" value="Immunoglobulin"/>
    <property type="match status" value="1"/>
</dbReference>
<evidence type="ECO:0000313" key="7">
    <source>
        <dbReference type="Ensembl" id="ENSNBRP00000005664.1"/>
    </source>
</evidence>
<dbReference type="InterPro" id="IPR050504">
    <property type="entry name" value="IgSF_BTN/MOG"/>
</dbReference>
<protein>
    <recommendedName>
        <fullName evidence="6">Ig-like domain-containing protein</fullName>
    </recommendedName>
</protein>
<evidence type="ECO:0000259" key="6">
    <source>
        <dbReference type="PROSITE" id="PS50835"/>
    </source>
</evidence>
<dbReference type="GO" id="GO:0001817">
    <property type="term" value="P:regulation of cytokine production"/>
    <property type="evidence" value="ECO:0007669"/>
    <property type="project" value="TreeGrafter"/>
</dbReference>
<reference evidence="7" key="2">
    <citation type="submission" date="2025-09" db="UniProtKB">
        <authorList>
            <consortium name="Ensembl"/>
        </authorList>
    </citation>
    <scope>IDENTIFICATION</scope>
</reference>